<keyword evidence="3" id="KW-1185">Reference proteome</keyword>
<dbReference type="InterPro" id="IPR032710">
    <property type="entry name" value="NTF2-like_dom_sf"/>
</dbReference>
<comment type="caution">
    <text evidence="2">The sequence shown here is derived from an EMBL/GenBank/DDBJ whole genome shotgun (WGS) entry which is preliminary data.</text>
</comment>
<reference evidence="3" key="1">
    <citation type="journal article" date="2019" name="Int. J. Syst. Evol. Microbiol.">
        <title>The Global Catalogue of Microorganisms (GCM) 10K type strain sequencing project: providing services to taxonomists for standard genome sequencing and annotation.</title>
        <authorList>
            <consortium name="The Broad Institute Genomics Platform"/>
            <consortium name="The Broad Institute Genome Sequencing Center for Infectious Disease"/>
            <person name="Wu L."/>
            <person name="Ma J."/>
        </authorList>
    </citation>
    <scope>NUCLEOTIDE SEQUENCE [LARGE SCALE GENOMIC DNA]</scope>
    <source>
        <strain evidence="3">JCM 3338</strain>
    </source>
</reference>
<evidence type="ECO:0000313" key="3">
    <source>
        <dbReference type="Proteomes" id="UP001597402"/>
    </source>
</evidence>
<proteinExistence type="predicted"/>
<evidence type="ECO:0000259" key="1">
    <source>
        <dbReference type="Pfam" id="PF13474"/>
    </source>
</evidence>
<name>A0ABW4X8N1_9ACTN</name>
<dbReference type="Proteomes" id="UP001597402">
    <property type="component" value="Unassembled WGS sequence"/>
</dbReference>
<accession>A0ABW4X8N1</accession>
<protein>
    <submittedName>
        <fullName evidence="2">Nuclear transport factor 2 family protein</fullName>
    </submittedName>
</protein>
<dbReference type="EMBL" id="JBHUHP010000008">
    <property type="protein sequence ID" value="MFD2091452.1"/>
    <property type="molecule type" value="Genomic_DNA"/>
</dbReference>
<organism evidence="2 3">
    <name type="scientific">Blastococcus deserti</name>
    <dbReference type="NCBI Taxonomy" id="2259033"/>
    <lineage>
        <taxon>Bacteria</taxon>
        <taxon>Bacillati</taxon>
        <taxon>Actinomycetota</taxon>
        <taxon>Actinomycetes</taxon>
        <taxon>Geodermatophilales</taxon>
        <taxon>Geodermatophilaceae</taxon>
        <taxon>Blastococcus</taxon>
    </lineage>
</organism>
<dbReference type="SUPFAM" id="SSF54427">
    <property type="entry name" value="NTF2-like"/>
    <property type="match status" value="1"/>
</dbReference>
<sequence length="139" mass="15186">MESKAQRDDDARRAIEHRLVDILDAVHAGDVQRLASYHLDSPRFTKFNDSPPLERQDFATAMSAEAAEFQALDEIRGAFEDVKIDLFGAVAVVTGLFAYEASVGDDRSSGTVRTTAVMVDDAGDWKIAHEHLSVLPAPA</sequence>
<dbReference type="Pfam" id="PF13474">
    <property type="entry name" value="SnoaL_3"/>
    <property type="match status" value="1"/>
</dbReference>
<dbReference type="InterPro" id="IPR037401">
    <property type="entry name" value="SnoaL-like"/>
</dbReference>
<evidence type="ECO:0000313" key="2">
    <source>
        <dbReference type="EMBL" id="MFD2091452.1"/>
    </source>
</evidence>
<feature type="domain" description="SnoaL-like" evidence="1">
    <location>
        <begin position="15"/>
        <end position="135"/>
    </location>
</feature>
<dbReference type="Gene3D" id="3.10.450.50">
    <property type="match status" value="1"/>
</dbReference>
<dbReference type="RefSeq" id="WP_376873751.1">
    <property type="nucleotide sequence ID" value="NZ_JBHUHP010000008.1"/>
</dbReference>
<gene>
    <name evidence="2" type="ORF">ACFSHS_07665</name>
</gene>